<reference evidence="2" key="1">
    <citation type="journal article" date="2019" name="Int. J. Syst. Evol. Microbiol.">
        <title>The Global Catalogue of Microorganisms (GCM) 10K type strain sequencing project: providing services to taxonomists for standard genome sequencing and annotation.</title>
        <authorList>
            <consortium name="The Broad Institute Genomics Platform"/>
            <consortium name="The Broad Institute Genome Sequencing Center for Infectious Disease"/>
            <person name="Wu L."/>
            <person name="Ma J."/>
        </authorList>
    </citation>
    <scope>NUCLEOTIDE SEQUENCE [LARGE SCALE GENOMIC DNA]</scope>
    <source>
        <strain evidence="2">CGMCC 1.15407</strain>
    </source>
</reference>
<comment type="caution">
    <text evidence="1">The sequence shown here is derived from an EMBL/GenBank/DDBJ whole genome shotgun (WGS) entry which is preliminary data.</text>
</comment>
<dbReference type="EMBL" id="BMIU01000021">
    <property type="protein sequence ID" value="GGF43957.1"/>
    <property type="molecule type" value="Genomic_DNA"/>
</dbReference>
<evidence type="ECO:0000313" key="2">
    <source>
        <dbReference type="Proteomes" id="UP000647339"/>
    </source>
</evidence>
<keyword evidence="2" id="KW-1185">Reference proteome</keyword>
<sequence>MKAIFSLVAFSSLREGKTVLKVAVHQHLQQHTGMGATAPQIRVLLEDGGMEILSTFTLTVRAGWFDGKSSPNDGGRNINWLGL</sequence>
<gene>
    <name evidence="1" type="ORF">GCM10011339_35580</name>
</gene>
<evidence type="ECO:0000313" key="1">
    <source>
        <dbReference type="EMBL" id="GGF43957.1"/>
    </source>
</evidence>
<dbReference type="Proteomes" id="UP000647339">
    <property type="component" value="Unassembled WGS sequence"/>
</dbReference>
<name>A0ABQ1V8I1_9BACT</name>
<protein>
    <submittedName>
        <fullName evidence="1">Uncharacterized protein</fullName>
    </submittedName>
</protein>
<accession>A0ABQ1V8I1</accession>
<dbReference type="RefSeq" id="WP_041739133.1">
    <property type="nucleotide sequence ID" value="NZ_BMIU01000021.1"/>
</dbReference>
<proteinExistence type="predicted"/>
<organism evidence="1 2">
    <name type="scientific">Echinicola rosea</name>
    <dbReference type="NCBI Taxonomy" id="1807691"/>
    <lineage>
        <taxon>Bacteria</taxon>
        <taxon>Pseudomonadati</taxon>
        <taxon>Bacteroidota</taxon>
        <taxon>Cytophagia</taxon>
        <taxon>Cytophagales</taxon>
        <taxon>Cyclobacteriaceae</taxon>
        <taxon>Echinicola</taxon>
    </lineage>
</organism>